<keyword evidence="2" id="KW-0808">Transferase</keyword>
<proteinExistence type="predicted"/>
<evidence type="ECO:0000313" key="3">
    <source>
        <dbReference type="Proteomes" id="UP000324358"/>
    </source>
</evidence>
<dbReference type="PANTHER" id="PTHR43792">
    <property type="entry name" value="GNAT FAMILY, PUTATIVE (AFU_ORTHOLOGUE AFUA_3G00765)-RELATED-RELATED"/>
    <property type="match status" value="1"/>
</dbReference>
<gene>
    <name evidence="2" type="ORF">ES675_02345</name>
</gene>
<dbReference type="OrthoDB" id="883856at2"/>
<name>A0A5D0R1Y4_9FLAO</name>
<dbReference type="RefSeq" id="WP_066249128.1">
    <property type="nucleotide sequence ID" value="NZ_VSKL01000001.1"/>
</dbReference>
<protein>
    <submittedName>
        <fullName evidence="2">GNAT family N-acetyltransferase</fullName>
    </submittedName>
</protein>
<organism evidence="2 3">
    <name type="scientific">Bizionia algoritergicola</name>
    <dbReference type="NCBI Taxonomy" id="291187"/>
    <lineage>
        <taxon>Bacteria</taxon>
        <taxon>Pseudomonadati</taxon>
        <taxon>Bacteroidota</taxon>
        <taxon>Flavobacteriia</taxon>
        <taxon>Flavobacteriales</taxon>
        <taxon>Flavobacteriaceae</taxon>
        <taxon>Bizionia</taxon>
    </lineage>
</organism>
<dbReference type="GO" id="GO:0016747">
    <property type="term" value="F:acyltransferase activity, transferring groups other than amino-acyl groups"/>
    <property type="evidence" value="ECO:0007669"/>
    <property type="project" value="InterPro"/>
</dbReference>
<evidence type="ECO:0000259" key="1">
    <source>
        <dbReference type="PROSITE" id="PS51186"/>
    </source>
</evidence>
<dbReference type="PROSITE" id="PS51186">
    <property type="entry name" value="GNAT"/>
    <property type="match status" value="1"/>
</dbReference>
<dbReference type="AlphaFoldDB" id="A0A5D0R1Y4"/>
<keyword evidence="3" id="KW-1185">Reference proteome</keyword>
<dbReference type="Pfam" id="PF13302">
    <property type="entry name" value="Acetyltransf_3"/>
    <property type="match status" value="1"/>
</dbReference>
<dbReference type="Proteomes" id="UP000324358">
    <property type="component" value="Unassembled WGS sequence"/>
</dbReference>
<dbReference type="SUPFAM" id="SSF55729">
    <property type="entry name" value="Acyl-CoA N-acyltransferases (Nat)"/>
    <property type="match status" value="1"/>
</dbReference>
<dbReference type="InterPro" id="IPR000182">
    <property type="entry name" value="GNAT_dom"/>
</dbReference>
<accession>A0A5D0R1Y4</accession>
<feature type="domain" description="N-acetyltransferase" evidence="1">
    <location>
        <begin position="19"/>
        <end position="175"/>
    </location>
</feature>
<comment type="caution">
    <text evidence="2">The sequence shown here is derived from an EMBL/GenBank/DDBJ whole genome shotgun (WGS) entry which is preliminary data.</text>
</comment>
<evidence type="ECO:0000313" key="2">
    <source>
        <dbReference type="EMBL" id="TYB74995.1"/>
    </source>
</evidence>
<dbReference type="EMBL" id="VSKL01000001">
    <property type="protein sequence ID" value="TYB74995.1"/>
    <property type="molecule type" value="Genomic_DNA"/>
</dbReference>
<reference evidence="2 3" key="1">
    <citation type="submission" date="2019-08" db="EMBL/GenBank/DDBJ databases">
        <title>Genomes of Antarctic Bizionia species.</title>
        <authorList>
            <person name="Bowman J.P."/>
        </authorList>
    </citation>
    <scope>NUCLEOTIDE SEQUENCE [LARGE SCALE GENOMIC DNA]</scope>
    <source>
        <strain evidence="2 3">APA-1</strain>
    </source>
</reference>
<dbReference type="Gene3D" id="3.40.630.30">
    <property type="match status" value="1"/>
</dbReference>
<sequence>MKLKTESFSLEVLKPQDAQSLSRLMISNGKRFQQYLPKTLSENLSETDSKNYIRRKTAQIKNQTEEFTFAIKDIDSGDVAGLIILKNLDHHLKQAEFSYCLGQKYSGRGWMTRSIKAAKDYAFNELKLKSLQIIIHKSNVASIQIAERNGFNWIKTLDKEYVSGKSVLDMELYELQYEK</sequence>
<dbReference type="InterPro" id="IPR051531">
    <property type="entry name" value="N-acetyltransferase"/>
</dbReference>
<dbReference type="InterPro" id="IPR016181">
    <property type="entry name" value="Acyl_CoA_acyltransferase"/>
</dbReference>